<organism evidence="1 2">
    <name type="scientific">Pyrenophora tritici-repentis</name>
    <dbReference type="NCBI Taxonomy" id="45151"/>
    <lineage>
        <taxon>Eukaryota</taxon>
        <taxon>Fungi</taxon>
        <taxon>Dikarya</taxon>
        <taxon>Ascomycota</taxon>
        <taxon>Pezizomycotina</taxon>
        <taxon>Dothideomycetes</taxon>
        <taxon>Pleosporomycetidae</taxon>
        <taxon>Pleosporales</taxon>
        <taxon>Pleosporineae</taxon>
        <taxon>Pleosporaceae</taxon>
        <taxon>Pyrenophora</taxon>
    </lineage>
</organism>
<accession>A0A317A2R0</accession>
<dbReference type="AlphaFoldDB" id="A0A317A2R0"/>
<comment type="caution">
    <text evidence="1">The sequence shown here is derived from an EMBL/GenBank/DDBJ whole genome shotgun (WGS) entry which is preliminary data.</text>
</comment>
<sequence>MVGDGKTKLIAVSPYEITFVMTRTRAKDVPFEPEGVVDGNDGETDKGDVNVESRVLEDRIIKLGKELVATMSDEEETFALGMRVANVAEELGMVALLEGVIKELDDVIEELFPAKDDPELGKGVSRGRVAVKLGDMDIEVEGSMSDVDGLLSKPLIELEASSEVVGKTSDVGGGMLRLSDKDVRVGVSRSAVDVSIALDMGIPARSEDEIGEIGLSDGVRPGDCSVDMPDTLRLPGSVEGLSNEIKKELQDNRGVVLGSSISSELVSIVGIEVVGRIGLDVNSTGEDNGSFTVIEVLVSAVDESSGTVDVNVKGTLDVPNTSVSVGSPGDKAEDTVGSASLTELVESTSEEISEIVGEEIEAELIGPLGSSGTTDALESKLKKTEVDTVDVNNVDTEPENTLLITPVDGGYGGQRKLETNSGGVTGYSKLTDDGLNEGRGTVVSGLLMLSETMVEPEISGTVNDDESPGIDKSGEV</sequence>
<evidence type="ECO:0000313" key="2">
    <source>
        <dbReference type="Proteomes" id="UP000249757"/>
    </source>
</evidence>
<proteinExistence type="predicted"/>
<reference evidence="2" key="1">
    <citation type="journal article" date="2022" name="Microb. Genom.">
        <title>A global pangenome for the wheat fungal pathogen Pyrenophora tritici-repentis and prediction of effector protein structural homology.</title>
        <authorList>
            <person name="Moolhuijzen P.M."/>
            <person name="See P.T."/>
            <person name="Shi G."/>
            <person name="Powell H.R."/>
            <person name="Cockram J."/>
            <person name="Jorgensen L.N."/>
            <person name="Benslimane H."/>
            <person name="Strelkov S.E."/>
            <person name="Turner J."/>
            <person name="Liu Z."/>
            <person name="Moffat C.S."/>
        </authorList>
    </citation>
    <scope>NUCLEOTIDE SEQUENCE [LARGE SCALE GENOMIC DNA]</scope>
</reference>
<dbReference type="Proteomes" id="UP000249757">
    <property type="component" value="Unassembled WGS sequence"/>
</dbReference>
<name>A0A317A2R0_9PLEO</name>
<dbReference type="EMBL" id="NRDI02000003">
    <property type="protein sequence ID" value="KAI1518041.1"/>
    <property type="molecule type" value="Genomic_DNA"/>
</dbReference>
<protein>
    <submittedName>
        <fullName evidence="1">Uncharacterized protein</fullName>
    </submittedName>
</protein>
<evidence type="ECO:0000313" key="1">
    <source>
        <dbReference type="EMBL" id="KAI1518041.1"/>
    </source>
</evidence>
<keyword evidence="2" id="KW-1185">Reference proteome</keyword>
<gene>
    <name evidence="1" type="ORF">Ptr86124_003342</name>
</gene>